<dbReference type="GO" id="GO:0000976">
    <property type="term" value="F:transcription cis-regulatory region binding"/>
    <property type="evidence" value="ECO:0007669"/>
    <property type="project" value="TreeGrafter"/>
</dbReference>
<dbReference type="EMBL" id="QWJJ01000002">
    <property type="protein sequence ID" value="RII40427.1"/>
    <property type="molecule type" value="Genomic_DNA"/>
</dbReference>
<keyword evidence="2 5" id="KW-0238">DNA-binding</keyword>
<dbReference type="Proteomes" id="UP000265848">
    <property type="component" value="Unassembled WGS sequence"/>
</dbReference>
<dbReference type="PROSITE" id="PS50932">
    <property type="entry name" value="HTH_LACI_2"/>
    <property type="match status" value="1"/>
</dbReference>
<evidence type="ECO:0000256" key="2">
    <source>
        <dbReference type="ARBA" id="ARBA00023125"/>
    </source>
</evidence>
<dbReference type="Pfam" id="PF00356">
    <property type="entry name" value="LacI"/>
    <property type="match status" value="1"/>
</dbReference>
<evidence type="ECO:0000256" key="3">
    <source>
        <dbReference type="ARBA" id="ARBA00023163"/>
    </source>
</evidence>
<protein>
    <submittedName>
        <fullName evidence="5">LacI family DNA-binding transcriptional regulator</fullName>
    </submittedName>
</protein>
<reference evidence="5 6" key="1">
    <citation type="submission" date="2018-08" db="EMBL/GenBank/DDBJ databases">
        <title>Pseudooceanicola sediminis CY03 in the family Rhodobacteracea.</title>
        <authorList>
            <person name="Zhang Y.-J."/>
        </authorList>
    </citation>
    <scope>NUCLEOTIDE SEQUENCE [LARGE SCALE GENOMIC DNA]</scope>
    <source>
        <strain evidence="5 6">CY03</strain>
    </source>
</reference>
<dbReference type="SUPFAM" id="SSF47413">
    <property type="entry name" value="lambda repressor-like DNA-binding domains"/>
    <property type="match status" value="1"/>
</dbReference>
<dbReference type="Gene3D" id="3.40.50.2300">
    <property type="match status" value="2"/>
</dbReference>
<sequence length="343" mass="37305">MNLKTLAEKLGLSQTTVSRALNGYPEVSEATRLRVQDAAVRFNYRPNSRAKGLATGRSMVVAQIVPGSSEHEMVNPIFGDFVGGATEALARFGYDMMISRVLEDDEGKIYRELHARGAVDAVILQGPSVEDPRIPLLNEIGMPYIVHGRSTGITAPYSWVDVNNKRSFRRATQFLTDLGHRRIALINGLEYMDFAQRRRSGYQEALDAAGIAADPALMCSADMTEGYGYRETRRLLHLADPPTAILSASMLAAIGIRRAIQESGLTMGRDVSVITHDDDLSYLRNGDDIPIFTATRASVRAAGAILAEQLVALISAPESGPVHHMIEAELVVGGSTGPARRRT</sequence>
<comment type="caution">
    <text evidence="5">The sequence shown here is derived from an EMBL/GenBank/DDBJ whole genome shotgun (WGS) entry which is preliminary data.</text>
</comment>
<dbReference type="InterPro" id="IPR028082">
    <property type="entry name" value="Peripla_BP_I"/>
</dbReference>
<name>A0A399J7B4_9RHOB</name>
<dbReference type="CDD" id="cd20010">
    <property type="entry name" value="PBP1_AglR-like"/>
    <property type="match status" value="1"/>
</dbReference>
<dbReference type="AlphaFoldDB" id="A0A399J7B4"/>
<gene>
    <name evidence="5" type="ORF">DL237_02340</name>
</gene>
<evidence type="ECO:0000313" key="5">
    <source>
        <dbReference type="EMBL" id="RII40427.1"/>
    </source>
</evidence>
<feature type="domain" description="HTH lacI-type" evidence="4">
    <location>
        <begin position="1"/>
        <end position="55"/>
    </location>
</feature>
<evidence type="ECO:0000313" key="6">
    <source>
        <dbReference type="Proteomes" id="UP000265848"/>
    </source>
</evidence>
<organism evidence="5 6">
    <name type="scientific">Pseudooceanicola sediminis</name>
    <dbReference type="NCBI Taxonomy" id="2211117"/>
    <lineage>
        <taxon>Bacteria</taxon>
        <taxon>Pseudomonadati</taxon>
        <taxon>Pseudomonadota</taxon>
        <taxon>Alphaproteobacteria</taxon>
        <taxon>Rhodobacterales</taxon>
        <taxon>Paracoccaceae</taxon>
        <taxon>Pseudooceanicola</taxon>
    </lineage>
</organism>
<dbReference type="RefSeq" id="WP_119397668.1">
    <property type="nucleotide sequence ID" value="NZ_QWJJ01000002.1"/>
</dbReference>
<dbReference type="SMART" id="SM00354">
    <property type="entry name" value="HTH_LACI"/>
    <property type="match status" value="1"/>
</dbReference>
<accession>A0A399J7B4</accession>
<dbReference type="SUPFAM" id="SSF53822">
    <property type="entry name" value="Periplasmic binding protein-like I"/>
    <property type="match status" value="1"/>
</dbReference>
<dbReference type="InterPro" id="IPR010982">
    <property type="entry name" value="Lambda_DNA-bd_dom_sf"/>
</dbReference>
<dbReference type="Gene3D" id="1.10.260.40">
    <property type="entry name" value="lambda repressor-like DNA-binding domains"/>
    <property type="match status" value="1"/>
</dbReference>
<dbReference type="GO" id="GO:0003700">
    <property type="term" value="F:DNA-binding transcription factor activity"/>
    <property type="evidence" value="ECO:0007669"/>
    <property type="project" value="TreeGrafter"/>
</dbReference>
<dbReference type="InterPro" id="IPR046335">
    <property type="entry name" value="LacI/GalR-like_sensor"/>
</dbReference>
<keyword evidence="1" id="KW-0805">Transcription regulation</keyword>
<dbReference type="PANTHER" id="PTHR30146:SF155">
    <property type="entry name" value="ALANINE RACEMASE"/>
    <property type="match status" value="1"/>
</dbReference>
<evidence type="ECO:0000256" key="1">
    <source>
        <dbReference type="ARBA" id="ARBA00023015"/>
    </source>
</evidence>
<dbReference type="Pfam" id="PF13377">
    <property type="entry name" value="Peripla_BP_3"/>
    <property type="match status" value="1"/>
</dbReference>
<evidence type="ECO:0000259" key="4">
    <source>
        <dbReference type="PROSITE" id="PS50932"/>
    </source>
</evidence>
<keyword evidence="3" id="KW-0804">Transcription</keyword>
<dbReference type="CDD" id="cd01392">
    <property type="entry name" value="HTH_LacI"/>
    <property type="match status" value="1"/>
</dbReference>
<dbReference type="OrthoDB" id="234496at2"/>
<keyword evidence="6" id="KW-1185">Reference proteome</keyword>
<dbReference type="InterPro" id="IPR000843">
    <property type="entry name" value="HTH_LacI"/>
</dbReference>
<proteinExistence type="predicted"/>
<dbReference type="PANTHER" id="PTHR30146">
    <property type="entry name" value="LACI-RELATED TRANSCRIPTIONAL REPRESSOR"/>
    <property type="match status" value="1"/>
</dbReference>